<dbReference type="EMBL" id="ATBY01000013">
    <property type="protein sequence ID" value="EPD69377.1"/>
    <property type="molecule type" value="Genomic_DNA"/>
</dbReference>
<sequence>MNHDRGADFLALYSDAMGNILGVYHGSTIRQLVARGADTTLARTIKKLSSIYFGSSTAAKKQRDCRASASANRHTLGTLKEIETQVGHLKDKRKAWQVRCGLTALPADLATIRKRGAEIVAAINGTGVVNPSKAASARRVNNTTYMDFHIRTESNLVTQAFTAAKAYAEKEGIPVSDAACLLMLGNATGKVPLVTPVVVLPLDERVLGVTPAERAHAVLSLSNGARMTVQEFTQAAVTDHGFALTVDHVTGEDLGLFTLRHEDPDARFADAYQRLVLKAKNPVCVADGCGVGADFCQPNHVKAYKNGGKTVTSNLAMLCAYDNGRNDDDPENPMHGRVEKIDGLEMWVPAFGGDPKLNMHPTALGGAIRLAKKMAEL</sequence>
<evidence type="ECO:0000259" key="1">
    <source>
        <dbReference type="SMART" id="SM00507"/>
    </source>
</evidence>
<keyword evidence="3" id="KW-1185">Reference proteome</keyword>
<comment type="caution">
    <text evidence="2">The sequence shown here is derived from an EMBL/GenBank/DDBJ whole genome shotgun (WGS) entry which is preliminary data.</text>
</comment>
<dbReference type="CDD" id="cd00085">
    <property type="entry name" value="HNHc"/>
    <property type="match status" value="1"/>
</dbReference>
<dbReference type="STRING" id="1125779.HMPREF1219_01248"/>
<feature type="domain" description="HNH nuclease" evidence="1">
    <location>
        <begin position="271"/>
        <end position="324"/>
    </location>
</feature>
<evidence type="ECO:0000313" key="3">
    <source>
        <dbReference type="Proteomes" id="UP000014408"/>
    </source>
</evidence>
<dbReference type="SMART" id="SM00507">
    <property type="entry name" value="HNHc"/>
    <property type="match status" value="1"/>
</dbReference>
<reference evidence="2 3" key="1">
    <citation type="submission" date="2013-05" db="EMBL/GenBank/DDBJ databases">
        <title>The Genome Sequence of Corynebacterium pyruviciproducens 1773O (ATCC BAA-1742).</title>
        <authorList>
            <consortium name="The Broad Institute Genomics Platform"/>
            <person name="Earl A."/>
            <person name="Ward D."/>
            <person name="Feldgarden M."/>
            <person name="Gevers D."/>
            <person name="Tong J."/>
            <person name="Walker B."/>
            <person name="Young S."/>
            <person name="Zeng Q."/>
            <person name="Gargeya S."/>
            <person name="Fitzgerald M."/>
            <person name="Haas B."/>
            <person name="Abouelleil A."/>
            <person name="Allen A.W."/>
            <person name="Alvarado L."/>
            <person name="Arachchi H.M."/>
            <person name="Berlin A.M."/>
            <person name="Chapman S.B."/>
            <person name="Gainer-Dewar J."/>
            <person name="Goldberg J."/>
            <person name="Griggs A."/>
            <person name="Gujja S."/>
            <person name="Hansen M."/>
            <person name="Howarth C."/>
            <person name="Imamovic A."/>
            <person name="Ireland A."/>
            <person name="Larimer J."/>
            <person name="McCowan C."/>
            <person name="Murphy C."/>
            <person name="Pearson M."/>
            <person name="Poon T.W."/>
            <person name="Priest M."/>
            <person name="Roberts A."/>
            <person name="Saif S."/>
            <person name="Shea T."/>
            <person name="Sisk P."/>
            <person name="Sykes S."/>
            <person name="Wortman J."/>
            <person name="Nusbaum C."/>
            <person name="Birren B."/>
        </authorList>
    </citation>
    <scope>NUCLEOTIDE SEQUENCE [LARGE SCALE GENOMIC DNA]</scope>
    <source>
        <strain evidence="2 3">ATCC BAA-1742</strain>
    </source>
</reference>
<dbReference type="Proteomes" id="UP000014408">
    <property type="component" value="Unassembled WGS sequence"/>
</dbReference>
<dbReference type="eggNOG" id="COG1403">
    <property type="taxonomic scope" value="Bacteria"/>
</dbReference>
<protein>
    <recommendedName>
        <fullName evidence="1">HNH nuclease domain-containing protein</fullName>
    </recommendedName>
</protein>
<dbReference type="PATRIC" id="fig|1125779.3.peg.1224"/>
<dbReference type="RefSeq" id="WP_016458007.1">
    <property type="nucleotide sequence ID" value="NZ_KE150446.1"/>
</dbReference>
<organism evidence="2 3">
    <name type="scientific">Corynebacterium pyruviciproducens ATCC BAA-1742</name>
    <dbReference type="NCBI Taxonomy" id="1125779"/>
    <lineage>
        <taxon>Bacteria</taxon>
        <taxon>Bacillati</taxon>
        <taxon>Actinomycetota</taxon>
        <taxon>Actinomycetes</taxon>
        <taxon>Mycobacteriales</taxon>
        <taxon>Corynebacteriaceae</taxon>
        <taxon>Corynebacterium</taxon>
    </lineage>
</organism>
<accession>S2ZH56</accession>
<name>S2ZH56_9CORY</name>
<dbReference type="InterPro" id="IPR003615">
    <property type="entry name" value="HNH_nuc"/>
</dbReference>
<dbReference type="HOGENOM" id="CLU_051470_0_0_11"/>
<gene>
    <name evidence="2" type="ORF">HMPREF1219_01248</name>
</gene>
<evidence type="ECO:0000313" key="2">
    <source>
        <dbReference type="EMBL" id="EPD69377.1"/>
    </source>
</evidence>
<proteinExistence type="predicted"/>
<dbReference type="AlphaFoldDB" id="S2ZH56"/>